<name>W9XKX5_9EURO</name>
<dbReference type="eggNOG" id="ENOG502STPP">
    <property type="taxonomic scope" value="Eukaryota"/>
</dbReference>
<protein>
    <submittedName>
        <fullName evidence="1">Uncharacterized protein</fullName>
    </submittedName>
</protein>
<dbReference type="HOGENOM" id="CLU_069650_0_0_1"/>
<dbReference type="STRING" id="1182542.W9XKX5"/>
<dbReference type="EMBL" id="AMGY01000006">
    <property type="protein sequence ID" value="EXJ81187.1"/>
    <property type="molecule type" value="Genomic_DNA"/>
</dbReference>
<proteinExistence type="predicted"/>
<sequence length="352" mass="38361">MTPSSGTSLVNPIKASSLLKLEGEGYLDQHLTTSTPLSVRSRGFRTAGLDDRLAAIWSGGRVVGIGTADLKEEDVGQEKTLLTLHHIASALLKHHTQSQFANQPPLPLRAIPPGSPSPPTIYAVVPHTYQTIPLLHALLAEKLSDSVAALELLKYVRLLQYFDLAGLAESLAEVSEGIFRRIQSDKQSRDKTVRDIVLIQGHQNAVSTIHRRSGLVQANALLSSLVRNITQISRMSRDVLVLVEAAVEPGLQAGEEARQDMTRSKRYLAGIELDSAFASLHGECLRLVCGSETLSRTLDVAFDTMVVVHDGFGRVIDEVRGHGKSERRIVEVVKDRLGDMTGSWGLWTFGSP</sequence>
<organism evidence="1 2">
    <name type="scientific">Capronia epimyces CBS 606.96</name>
    <dbReference type="NCBI Taxonomy" id="1182542"/>
    <lineage>
        <taxon>Eukaryota</taxon>
        <taxon>Fungi</taxon>
        <taxon>Dikarya</taxon>
        <taxon>Ascomycota</taxon>
        <taxon>Pezizomycotina</taxon>
        <taxon>Eurotiomycetes</taxon>
        <taxon>Chaetothyriomycetidae</taxon>
        <taxon>Chaetothyriales</taxon>
        <taxon>Herpotrichiellaceae</taxon>
        <taxon>Capronia</taxon>
    </lineage>
</organism>
<dbReference type="GeneID" id="19171575"/>
<comment type="caution">
    <text evidence="1">The sequence shown here is derived from an EMBL/GenBank/DDBJ whole genome shotgun (WGS) entry which is preliminary data.</text>
</comment>
<keyword evidence="2" id="KW-1185">Reference proteome</keyword>
<dbReference type="RefSeq" id="XP_007735775.1">
    <property type="nucleotide sequence ID" value="XM_007737585.1"/>
</dbReference>
<evidence type="ECO:0000313" key="2">
    <source>
        <dbReference type="Proteomes" id="UP000019478"/>
    </source>
</evidence>
<gene>
    <name evidence="1" type="ORF">A1O3_07477</name>
</gene>
<evidence type="ECO:0000313" key="1">
    <source>
        <dbReference type="EMBL" id="EXJ81187.1"/>
    </source>
</evidence>
<accession>W9XKX5</accession>
<dbReference type="Proteomes" id="UP000019478">
    <property type="component" value="Unassembled WGS sequence"/>
</dbReference>
<dbReference type="OrthoDB" id="4344093at2759"/>
<dbReference type="AlphaFoldDB" id="W9XKX5"/>
<reference evidence="1 2" key="1">
    <citation type="submission" date="2013-03" db="EMBL/GenBank/DDBJ databases">
        <title>The Genome Sequence of Capronia epimyces CBS 606.96.</title>
        <authorList>
            <consortium name="The Broad Institute Genomics Platform"/>
            <person name="Cuomo C."/>
            <person name="de Hoog S."/>
            <person name="Gorbushina A."/>
            <person name="Walker B."/>
            <person name="Young S.K."/>
            <person name="Zeng Q."/>
            <person name="Gargeya S."/>
            <person name="Fitzgerald M."/>
            <person name="Haas B."/>
            <person name="Abouelleil A."/>
            <person name="Allen A.W."/>
            <person name="Alvarado L."/>
            <person name="Arachchi H.M."/>
            <person name="Berlin A.M."/>
            <person name="Chapman S.B."/>
            <person name="Gainer-Dewar J."/>
            <person name="Goldberg J."/>
            <person name="Griggs A."/>
            <person name="Gujja S."/>
            <person name="Hansen M."/>
            <person name="Howarth C."/>
            <person name="Imamovic A."/>
            <person name="Ireland A."/>
            <person name="Larimer J."/>
            <person name="McCowan C."/>
            <person name="Murphy C."/>
            <person name="Pearson M."/>
            <person name="Poon T.W."/>
            <person name="Priest M."/>
            <person name="Roberts A."/>
            <person name="Saif S."/>
            <person name="Shea T."/>
            <person name="Sisk P."/>
            <person name="Sykes S."/>
            <person name="Wortman J."/>
            <person name="Nusbaum C."/>
            <person name="Birren B."/>
        </authorList>
    </citation>
    <scope>NUCLEOTIDE SEQUENCE [LARGE SCALE GENOMIC DNA]</scope>
    <source>
        <strain evidence="1 2">CBS 606.96</strain>
    </source>
</reference>